<sequence>MKSFLVLLCIGVNGFQCPSGYGGVKECLGEGNKGHCDLEMPMNVKAEGCMEPQKLAALAPKGKYWQGCGAKDAGLEDACCNCWPMTRLRSKVNATSGIFECMQCDGKCCTNVGEYFWCRLGGTRCNTPCPDNCS</sequence>
<evidence type="ECO:0000313" key="4">
    <source>
        <dbReference type="Proteomes" id="UP001152797"/>
    </source>
</evidence>
<dbReference type="AlphaFoldDB" id="A0A9P1CEI3"/>
<reference evidence="2" key="2">
    <citation type="submission" date="2024-04" db="EMBL/GenBank/DDBJ databases">
        <authorList>
            <person name="Chen Y."/>
            <person name="Shah S."/>
            <person name="Dougan E. K."/>
            <person name="Thang M."/>
            <person name="Chan C."/>
        </authorList>
    </citation>
    <scope>NUCLEOTIDE SEQUENCE [LARGE SCALE GENOMIC DNA]</scope>
</reference>
<evidence type="ECO:0000313" key="2">
    <source>
        <dbReference type="EMBL" id="CAL1143346.1"/>
    </source>
</evidence>
<dbReference type="EMBL" id="CAMXCT010001425">
    <property type="protein sequence ID" value="CAI3989971.1"/>
    <property type="molecule type" value="Genomic_DNA"/>
</dbReference>
<reference evidence="1" key="1">
    <citation type="submission" date="2022-10" db="EMBL/GenBank/DDBJ databases">
        <authorList>
            <person name="Chen Y."/>
            <person name="Dougan E. K."/>
            <person name="Chan C."/>
            <person name="Rhodes N."/>
            <person name="Thang M."/>
        </authorList>
    </citation>
    <scope>NUCLEOTIDE SEQUENCE</scope>
</reference>
<gene>
    <name evidence="1" type="ORF">C1SCF055_LOCUS16996</name>
</gene>
<keyword evidence="4" id="KW-1185">Reference proteome</keyword>
<protein>
    <submittedName>
        <fullName evidence="3">Glycine cleavage system H protein, mitochondrial</fullName>
    </submittedName>
</protein>
<dbReference type="EMBL" id="CAMXCT030001425">
    <property type="protein sequence ID" value="CAL4777283.1"/>
    <property type="molecule type" value="Genomic_DNA"/>
</dbReference>
<dbReference type="OrthoDB" id="10417675at2759"/>
<name>A0A9P1CEI3_9DINO</name>
<evidence type="ECO:0000313" key="3">
    <source>
        <dbReference type="EMBL" id="CAL4777283.1"/>
    </source>
</evidence>
<comment type="caution">
    <text evidence="1">The sequence shown here is derived from an EMBL/GenBank/DDBJ whole genome shotgun (WGS) entry which is preliminary data.</text>
</comment>
<proteinExistence type="predicted"/>
<dbReference type="Proteomes" id="UP001152797">
    <property type="component" value="Unassembled WGS sequence"/>
</dbReference>
<accession>A0A9P1CEI3</accession>
<dbReference type="EMBL" id="CAMXCT020001425">
    <property type="protein sequence ID" value="CAL1143346.1"/>
    <property type="molecule type" value="Genomic_DNA"/>
</dbReference>
<organism evidence="1">
    <name type="scientific">Cladocopium goreaui</name>
    <dbReference type="NCBI Taxonomy" id="2562237"/>
    <lineage>
        <taxon>Eukaryota</taxon>
        <taxon>Sar</taxon>
        <taxon>Alveolata</taxon>
        <taxon>Dinophyceae</taxon>
        <taxon>Suessiales</taxon>
        <taxon>Symbiodiniaceae</taxon>
        <taxon>Cladocopium</taxon>
    </lineage>
</organism>
<evidence type="ECO:0000313" key="1">
    <source>
        <dbReference type="EMBL" id="CAI3989971.1"/>
    </source>
</evidence>